<comment type="similarity">
    <text evidence="1">Belongs to the outer membrane OOP (TC 1.B.6) superfamily. OmpA family.</text>
</comment>
<accession>A0A370X8P9</accession>
<keyword evidence="6" id="KW-1185">Reference proteome</keyword>
<dbReference type="OrthoDB" id="5735897at2"/>
<keyword evidence="3" id="KW-0732">Signal</keyword>
<dbReference type="EMBL" id="QRBE01000001">
    <property type="protein sequence ID" value="RDS84605.1"/>
    <property type="molecule type" value="Genomic_DNA"/>
</dbReference>
<comment type="caution">
    <text evidence="5">The sequence shown here is derived from an EMBL/GenBank/DDBJ whole genome shotgun (WGS) entry which is preliminary data.</text>
</comment>
<evidence type="ECO:0000256" key="3">
    <source>
        <dbReference type="SAM" id="SignalP"/>
    </source>
</evidence>
<proteinExistence type="inferred from homology"/>
<dbReference type="RefSeq" id="WP_115493639.1">
    <property type="nucleotide sequence ID" value="NZ_QRBE01000001.1"/>
</dbReference>
<dbReference type="GO" id="GO:0009279">
    <property type="term" value="C:cell outer membrane"/>
    <property type="evidence" value="ECO:0007669"/>
    <property type="project" value="InterPro"/>
</dbReference>
<organism evidence="5 6">
    <name type="scientific">Dyella monticola</name>
    <dbReference type="NCBI Taxonomy" id="1927958"/>
    <lineage>
        <taxon>Bacteria</taxon>
        <taxon>Pseudomonadati</taxon>
        <taxon>Pseudomonadota</taxon>
        <taxon>Gammaproteobacteria</taxon>
        <taxon>Lysobacterales</taxon>
        <taxon>Rhodanobacteraceae</taxon>
        <taxon>Dyella</taxon>
    </lineage>
</organism>
<dbReference type="GO" id="GO:0015288">
    <property type="term" value="F:porin activity"/>
    <property type="evidence" value="ECO:0007669"/>
    <property type="project" value="UniProtKB-KW"/>
</dbReference>
<keyword evidence="2" id="KW-0406">Ion transport</keyword>
<dbReference type="SUPFAM" id="SSF56925">
    <property type="entry name" value="OMPA-like"/>
    <property type="match status" value="1"/>
</dbReference>
<feature type="signal peptide" evidence="3">
    <location>
        <begin position="1"/>
        <end position="22"/>
    </location>
</feature>
<dbReference type="Pfam" id="PF01389">
    <property type="entry name" value="OmpA_membrane"/>
    <property type="match status" value="1"/>
</dbReference>
<reference evidence="5 6" key="1">
    <citation type="submission" date="2018-07" db="EMBL/GenBank/DDBJ databases">
        <title>Dyella monticola sp. nov. and Dyella psychrodurans sp. nov. isolated from monsoon evergreen broad-leaved forest soil of Dinghu Mountain, China.</title>
        <authorList>
            <person name="Gao Z."/>
            <person name="Qiu L."/>
        </authorList>
    </citation>
    <scope>NUCLEOTIDE SEQUENCE [LARGE SCALE GENOMIC DNA]</scope>
    <source>
        <strain evidence="5 6">4G-K06</strain>
    </source>
</reference>
<evidence type="ECO:0000256" key="2">
    <source>
        <dbReference type="ARBA" id="ARBA00023114"/>
    </source>
</evidence>
<name>A0A370X8P9_9GAMM</name>
<dbReference type="AlphaFoldDB" id="A0A370X8P9"/>
<dbReference type="GO" id="GO:0046930">
    <property type="term" value="C:pore complex"/>
    <property type="evidence" value="ECO:0007669"/>
    <property type="project" value="UniProtKB-KW"/>
</dbReference>
<keyword evidence="2" id="KW-0813">Transport</keyword>
<dbReference type="InterPro" id="IPR011250">
    <property type="entry name" value="OMP/PagP_B-barrel"/>
</dbReference>
<dbReference type="Proteomes" id="UP000254258">
    <property type="component" value="Unassembled WGS sequence"/>
</dbReference>
<feature type="domain" description="Outer membrane protein OmpA-like transmembrane" evidence="4">
    <location>
        <begin position="27"/>
        <end position="214"/>
    </location>
</feature>
<evidence type="ECO:0000256" key="1">
    <source>
        <dbReference type="ARBA" id="ARBA00005710"/>
    </source>
</evidence>
<feature type="chain" id="PRO_5016704133" description="Outer membrane protein OmpA-like transmembrane domain-containing protein" evidence="3">
    <location>
        <begin position="23"/>
        <end position="214"/>
    </location>
</feature>
<protein>
    <recommendedName>
        <fullName evidence="4">Outer membrane protein OmpA-like transmembrane domain-containing protein</fullName>
    </recommendedName>
</protein>
<evidence type="ECO:0000313" key="5">
    <source>
        <dbReference type="EMBL" id="RDS84605.1"/>
    </source>
</evidence>
<evidence type="ECO:0000259" key="4">
    <source>
        <dbReference type="Pfam" id="PF01389"/>
    </source>
</evidence>
<gene>
    <name evidence="5" type="ORF">DWU98_01145</name>
</gene>
<dbReference type="InterPro" id="IPR000498">
    <property type="entry name" value="OmpA-like_TM_dom"/>
</dbReference>
<sequence length="214" mass="22519">MRTLASLAIALSLGTVSSAALADSGNAFVNANAGASHYNVSNPFSGVANNHFSNTGKAGALRAGYRWNSVVDYGVEAGYGFLGNANACASADGVGAGRVQVKTRGWLLGGNLNYNISEHWYLDARGGWFRARTLMESRFLGTSPANYKMGASAVAVGTGEYFGVGGGYNVNQHFSVGLAYDTYRAPVSKGGGDRSMFEGSNRIGMYSLQAEYRF</sequence>
<keyword evidence="2" id="KW-0812">Transmembrane</keyword>
<dbReference type="Gene3D" id="2.40.160.20">
    <property type="match status" value="1"/>
</dbReference>
<evidence type="ECO:0000313" key="6">
    <source>
        <dbReference type="Proteomes" id="UP000254258"/>
    </source>
</evidence>
<keyword evidence="2" id="KW-0626">Porin</keyword>